<dbReference type="AlphaFoldDB" id="A0A484FIZ9"/>
<feature type="region of interest" description="Disordered" evidence="2">
    <location>
        <begin position="61"/>
        <end position="107"/>
    </location>
</feature>
<dbReference type="InterPro" id="IPR021858">
    <property type="entry name" value="Fun_TF"/>
</dbReference>
<dbReference type="Pfam" id="PF00172">
    <property type="entry name" value="Zn_clus"/>
    <property type="match status" value="1"/>
</dbReference>
<dbReference type="InterPro" id="IPR001138">
    <property type="entry name" value="Zn2Cys6_DnaBD"/>
</dbReference>
<dbReference type="InterPro" id="IPR036864">
    <property type="entry name" value="Zn2-C6_fun-type_DNA-bd_sf"/>
</dbReference>
<feature type="domain" description="Zn(2)-C6 fungal-type" evidence="3">
    <location>
        <begin position="10"/>
        <end position="38"/>
    </location>
</feature>
<dbReference type="InterPro" id="IPR053175">
    <property type="entry name" value="DHMBA_Reg_Transcription_Factor"/>
</dbReference>
<dbReference type="PANTHER" id="PTHR38791:SF5">
    <property type="entry name" value="TRANSCRIPTION FACTOR DBAG-RELATED"/>
    <property type="match status" value="1"/>
</dbReference>
<keyword evidence="5" id="KW-1185">Reference proteome</keyword>
<comment type="caution">
    <text evidence="4">The sequence shown here is derived from an EMBL/GenBank/DDBJ whole genome shotgun (WGS) entry which is preliminary data.</text>
</comment>
<dbReference type="SMART" id="SM00066">
    <property type="entry name" value="GAL4"/>
    <property type="match status" value="1"/>
</dbReference>
<dbReference type="CDD" id="cd00067">
    <property type="entry name" value="GAL4"/>
    <property type="match status" value="1"/>
</dbReference>
<proteinExistence type="predicted"/>
<feature type="compositionally biased region" description="Low complexity" evidence="2">
    <location>
        <begin position="76"/>
        <end position="87"/>
    </location>
</feature>
<evidence type="ECO:0000313" key="4">
    <source>
        <dbReference type="EMBL" id="TDZ18340.1"/>
    </source>
</evidence>
<dbReference type="EMBL" id="AMCV02000023">
    <property type="protein sequence ID" value="TDZ18340.1"/>
    <property type="molecule type" value="Genomic_DNA"/>
</dbReference>
<dbReference type="PROSITE" id="PS50048">
    <property type="entry name" value="ZN2_CY6_FUNGAL_2"/>
    <property type="match status" value="1"/>
</dbReference>
<dbReference type="GO" id="GO:0000981">
    <property type="term" value="F:DNA-binding transcription factor activity, RNA polymerase II-specific"/>
    <property type="evidence" value="ECO:0007669"/>
    <property type="project" value="InterPro"/>
</dbReference>
<protein>
    <recommendedName>
        <fullName evidence="3">Zn(2)-C6 fungal-type domain-containing protein</fullName>
    </recommendedName>
</protein>
<keyword evidence="1" id="KW-0539">Nucleus</keyword>
<evidence type="ECO:0000259" key="3">
    <source>
        <dbReference type="PROSITE" id="PS50048"/>
    </source>
</evidence>
<feature type="compositionally biased region" description="Low complexity" evidence="2">
    <location>
        <begin position="423"/>
        <end position="434"/>
    </location>
</feature>
<organism evidence="4 5">
    <name type="scientific">Colletotrichum orbiculare (strain 104-T / ATCC 96160 / CBS 514.97 / LARS 414 / MAFF 240422)</name>
    <name type="common">Cucumber anthracnose fungus</name>
    <name type="synonym">Colletotrichum lagenarium</name>
    <dbReference type="NCBI Taxonomy" id="1213857"/>
    <lineage>
        <taxon>Eukaryota</taxon>
        <taxon>Fungi</taxon>
        <taxon>Dikarya</taxon>
        <taxon>Ascomycota</taxon>
        <taxon>Pezizomycotina</taxon>
        <taxon>Sordariomycetes</taxon>
        <taxon>Hypocreomycetidae</taxon>
        <taxon>Glomerellales</taxon>
        <taxon>Glomerellaceae</taxon>
        <taxon>Colletotrichum</taxon>
        <taxon>Colletotrichum orbiculare species complex</taxon>
    </lineage>
</organism>
<dbReference type="Proteomes" id="UP000014480">
    <property type="component" value="Unassembled WGS sequence"/>
</dbReference>
<dbReference type="SUPFAM" id="SSF57701">
    <property type="entry name" value="Zn2/Cys6 DNA-binding domain"/>
    <property type="match status" value="1"/>
</dbReference>
<feature type="compositionally biased region" description="Polar residues" evidence="2">
    <location>
        <begin position="88"/>
        <end position="106"/>
    </location>
</feature>
<evidence type="ECO:0000256" key="1">
    <source>
        <dbReference type="ARBA" id="ARBA00023242"/>
    </source>
</evidence>
<dbReference type="Gene3D" id="4.10.240.10">
    <property type="entry name" value="Zn(2)-C6 fungal-type DNA-binding domain"/>
    <property type="match status" value="1"/>
</dbReference>
<sequence>MVYCGKPSKGCSSCRERKIRCDQNEPACGQCEKRQQECPGYRNLVDLMFRDESSQVIRKAAKTRARGRTQNYKPSVAGPGVADAGDATTPSSAAQPESSDPASWLTSRPAVGPVGLAGLSNLTQHPAMMDWARRSYGTALALTNQALRDPSEAVKDTTMLSILVLGTYEMLTGKNAQTVRAWQEHINGAAALASMRGLGQFGTKAGARMFMMLTQIVLISCIQRNMPMPPPLVELRNQLGMLTGGRDPNWRLTGPIYRVMQLRHDIKCGNLRGTQNVIRELLMVDQEFVDIVADLPDFWHHRLVTLSNPHPAVFDGYHCHVFPSLGLAATWNGVRSLRMLVHETVMGEIFKSLGQQDILCWPEDAKVQLTQSLALLHQLRDAILASVPQHFGVVSFKDGPPESRGQSADTHTGKRPLARFGLSASSSSTSTSASPDASPNRPPPKVASFTGPTLHDPAEAEGISDGAERFMTLASASNTIVWPLYLLGVSSSCTKDVREYVTERLEAIHEETSLVQARIVAHMVRITDTICRTHELPGSPPSCKAQDS</sequence>
<reference evidence="5" key="1">
    <citation type="journal article" date="2013" name="New Phytol.">
        <title>Comparative genomic and transcriptomic analyses reveal the hemibiotrophic stage shift of Colletotrichum fungi.</title>
        <authorList>
            <person name="Gan P."/>
            <person name="Ikeda K."/>
            <person name="Irieda H."/>
            <person name="Narusaka M."/>
            <person name="O'Connell R.J."/>
            <person name="Narusaka Y."/>
            <person name="Takano Y."/>
            <person name="Kubo Y."/>
            <person name="Shirasu K."/>
        </authorList>
    </citation>
    <scope>NUCLEOTIDE SEQUENCE [LARGE SCALE GENOMIC DNA]</scope>
    <source>
        <strain evidence="5">104-T / ATCC 96160 / CBS 514.97 / LARS 414 / MAFF 240422</strain>
    </source>
</reference>
<dbReference type="GO" id="GO:0008270">
    <property type="term" value="F:zinc ion binding"/>
    <property type="evidence" value="ECO:0007669"/>
    <property type="project" value="InterPro"/>
</dbReference>
<dbReference type="STRING" id="1213857.A0A484FIZ9"/>
<feature type="region of interest" description="Disordered" evidence="2">
    <location>
        <begin position="395"/>
        <end position="459"/>
    </location>
</feature>
<evidence type="ECO:0000256" key="2">
    <source>
        <dbReference type="SAM" id="MobiDB-lite"/>
    </source>
</evidence>
<reference evidence="5" key="2">
    <citation type="journal article" date="2019" name="Mol. Plant Microbe Interact.">
        <title>Genome sequence resources for four phytopathogenic fungi from the Colletotrichum orbiculare species complex.</title>
        <authorList>
            <person name="Gan P."/>
            <person name="Tsushima A."/>
            <person name="Narusaka M."/>
            <person name="Narusaka Y."/>
            <person name="Takano Y."/>
            <person name="Kubo Y."/>
            <person name="Shirasu K."/>
        </authorList>
    </citation>
    <scope>GENOME REANNOTATION</scope>
    <source>
        <strain evidence="5">104-T / ATCC 96160 / CBS 514.97 / LARS 414 / MAFF 240422</strain>
    </source>
</reference>
<evidence type="ECO:0000313" key="5">
    <source>
        <dbReference type="Proteomes" id="UP000014480"/>
    </source>
</evidence>
<gene>
    <name evidence="4" type="ORF">Cob_v008736</name>
</gene>
<dbReference type="Pfam" id="PF11951">
    <property type="entry name" value="Fungal_trans_2"/>
    <property type="match status" value="1"/>
</dbReference>
<dbReference type="PANTHER" id="PTHR38791">
    <property type="entry name" value="ZN(II)2CYS6 TRANSCRIPTION FACTOR (EUROFUNG)-RELATED-RELATED"/>
    <property type="match status" value="1"/>
</dbReference>
<dbReference type="OrthoDB" id="5429770at2759"/>
<dbReference type="PROSITE" id="PS00463">
    <property type="entry name" value="ZN2_CY6_FUNGAL_1"/>
    <property type="match status" value="1"/>
</dbReference>
<name>A0A484FIZ9_COLOR</name>
<accession>A0A484FIZ9</accession>